<dbReference type="InParanoid" id="A0A5C3P0M6"/>
<evidence type="ECO:0000313" key="2">
    <source>
        <dbReference type="Proteomes" id="UP000308197"/>
    </source>
</evidence>
<gene>
    <name evidence="1" type="ORF">K466DRAFT_322118</name>
</gene>
<dbReference type="EMBL" id="ML211551">
    <property type="protein sequence ID" value="TFK81850.1"/>
    <property type="molecule type" value="Genomic_DNA"/>
</dbReference>
<dbReference type="Proteomes" id="UP000308197">
    <property type="component" value="Unassembled WGS sequence"/>
</dbReference>
<sequence>MYGRIARLSDWDRDVELETYLELRHLGTIILGMHLSAESLSLPVTSIPLAAMSKLSWPRLRDLELAGHDLTESHVRDLQRFLARLGGLRSISIHVSQLPEHAQTSLWGSRPSSIVDTRRLESLSVAHPDSDDAIFSRPIPSLLRLALRYHPRRYLPEIGHFGEDRMESPHRSCRLPNACVS</sequence>
<dbReference type="AlphaFoldDB" id="A0A5C3P0M6"/>
<dbReference type="SUPFAM" id="SSF52047">
    <property type="entry name" value="RNI-like"/>
    <property type="match status" value="1"/>
</dbReference>
<evidence type="ECO:0008006" key="3">
    <source>
        <dbReference type="Google" id="ProtNLM"/>
    </source>
</evidence>
<evidence type="ECO:0000313" key="1">
    <source>
        <dbReference type="EMBL" id="TFK81850.1"/>
    </source>
</evidence>
<dbReference type="STRING" id="1314778.A0A5C3P0M6"/>
<name>A0A5C3P0M6_9APHY</name>
<accession>A0A5C3P0M6</accession>
<organism evidence="1 2">
    <name type="scientific">Polyporus arcularius HHB13444</name>
    <dbReference type="NCBI Taxonomy" id="1314778"/>
    <lineage>
        <taxon>Eukaryota</taxon>
        <taxon>Fungi</taxon>
        <taxon>Dikarya</taxon>
        <taxon>Basidiomycota</taxon>
        <taxon>Agaricomycotina</taxon>
        <taxon>Agaricomycetes</taxon>
        <taxon>Polyporales</taxon>
        <taxon>Polyporaceae</taxon>
        <taxon>Polyporus</taxon>
    </lineage>
</organism>
<keyword evidence="2" id="KW-1185">Reference proteome</keyword>
<proteinExistence type="predicted"/>
<protein>
    <recommendedName>
        <fullName evidence="3">F-box domain-containing protein</fullName>
    </recommendedName>
</protein>
<reference evidence="1 2" key="1">
    <citation type="journal article" date="2019" name="Nat. Ecol. Evol.">
        <title>Megaphylogeny resolves global patterns of mushroom evolution.</title>
        <authorList>
            <person name="Varga T."/>
            <person name="Krizsan K."/>
            <person name="Foldi C."/>
            <person name="Dima B."/>
            <person name="Sanchez-Garcia M."/>
            <person name="Sanchez-Ramirez S."/>
            <person name="Szollosi G.J."/>
            <person name="Szarkandi J.G."/>
            <person name="Papp V."/>
            <person name="Albert L."/>
            <person name="Andreopoulos W."/>
            <person name="Angelini C."/>
            <person name="Antonin V."/>
            <person name="Barry K.W."/>
            <person name="Bougher N.L."/>
            <person name="Buchanan P."/>
            <person name="Buyck B."/>
            <person name="Bense V."/>
            <person name="Catcheside P."/>
            <person name="Chovatia M."/>
            <person name="Cooper J."/>
            <person name="Damon W."/>
            <person name="Desjardin D."/>
            <person name="Finy P."/>
            <person name="Geml J."/>
            <person name="Haridas S."/>
            <person name="Hughes K."/>
            <person name="Justo A."/>
            <person name="Karasinski D."/>
            <person name="Kautmanova I."/>
            <person name="Kiss B."/>
            <person name="Kocsube S."/>
            <person name="Kotiranta H."/>
            <person name="LaButti K.M."/>
            <person name="Lechner B.E."/>
            <person name="Liimatainen K."/>
            <person name="Lipzen A."/>
            <person name="Lukacs Z."/>
            <person name="Mihaltcheva S."/>
            <person name="Morgado L.N."/>
            <person name="Niskanen T."/>
            <person name="Noordeloos M.E."/>
            <person name="Ohm R.A."/>
            <person name="Ortiz-Santana B."/>
            <person name="Ovrebo C."/>
            <person name="Racz N."/>
            <person name="Riley R."/>
            <person name="Savchenko A."/>
            <person name="Shiryaev A."/>
            <person name="Soop K."/>
            <person name="Spirin V."/>
            <person name="Szebenyi C."/>
            <person name="Tomsovsky M."/>
            <person name="Tulloss R.E."/>
            <person name="Uehling J."/>
            <person name="Grigoriev I.V."/>
            <person name="Vagvolgyi C."/>
            <person name="Papp T."/>
            <person name="Martin F.M."/>
            <person name="Miettinen O."/>
            <person name="Hibbett D.S."/>
            <person name="Nagy L.G."/>
        </authorList>
    </citation>
    <scope>NUCLEOTIDE SEQUENCE [LARGE SCALE GENOMIC DNA]</scope>
    <source>
        <strain evidence="1 2">HHB13444</strain>
    </source>
</reference>